<evidence type="ECO:0000313" key="2">
    <source>
        <dbReference type="Proteomes" id="UP000053201"/>
    </source>
</evidence>
<keyword evidence="2" id="KW-1185">Reference proteome</keyword>
<protein>
    <submittedName>
        <fullName evidence="1">Uncharacterized protein</fullName>
    </submittedName>
</protein>
<accession>A0A0L0HF81</accession>
<reference evidence="1 2" key="1">
    <citation type="submission" date="2009-08" db="EMBL/GenBank/DDBJ databases">
        <title>The Genome Sequence of Spizellomyces punctatus strain DAOM BR117.</title>
        <authorList>
            <consortium name="The Broad Institute Genome Sequencing Platform"/>
            <person name="Russ C."/>
            <person name="Cuomo C."/>
            <person name="Shea T."/>
            <person name="Young S.K."/>
            <person name="Zeng Q."/>
            <person name="Koehrsen M."/>
            <person name="Haas B."/>
            <person name="Borodovsky M."/>
            <person name="Guigo R."/>
            <person name="Alvarado L."/>
            <person name="Berlin A."/>
            <person name="Bochicchio J."/>
            <person name="Borenstein D."/>
            <person name="Chapman S."/>
            <person name="Chen Z."/>
            <person name="Engels R."/>
            <person name="Freedman E."/>
            <person name="Gellesch M."/>
            <person name="Goldberg J."/>
            <person name="Griggs A."/>
            <person name="Gujja S."/>
            <person name="Heiman D."/>
            <person name="Hepburn T."/>
            <person name="Howarth C."/>
            <person name="Jen D."/>
            <person name="Larson L."/>
            <person name="Lewis B."/>
            <person name="Mehta T."/>
            <person name="Park D."/>
            <person name="Pearson M."/>
            <person name="Roberts A."/>
            <person name="Saif S."/>
            <person name="Shenoy N."/>
            <person name="Sisk P."/>
            <person name="Stolte C."/>
            <person name="Sykes S."/>
            <person name="Thomson T."/>
            <person name="Walk T."/>
            <person name="White J."/>
            <person name="Yandava C."/>
            <person name="Burger G."/>
            <person name="Gray M.W."/>
            <person name="Holland P.W.H."/>
            <person name="King N."/>
            <person name="Lang F.B.F."/>
            <person name="Roger A.J."/>
            <person name="Ruiz-Trillo I."/>
            <person name="Lander E."/>
            <person name="Nusbaum C."/>
        </authorList>
    </citation>
    <scope>NUCLEOTIDE SEQUENCE [LARGE SCALE GENOMIC DNA]</scope>
    <source>
        <strain evidence="1 2">DAOM BR117</strain>
    </source>
</reference>
<evidence type="ECO:0000313" key="1">
    <source>
        <dbReference type="EMBL" id="KNC99777.1"/>
    </source>
</evidence>
<dbReference type="Proteomes" id="UP000053201">
    <property type="component" value="Unassembled WGS sequence"/>
</dbReference>
<dbReference type="OrthoDB" id="10380288at2759"/>
<dbReference type="EMBL" id="KQ257457">
    <property type="protein sequence ID" value="KNC99777.1"/>
    <property type="molecule type" value="Genomic_DNA"/>
</dbReference>
<gene>
    <name evidence="1" type="ORF">SPPG_05155</name>
</gene>
<dbReference type="GeneID" id="27688552"/>
<proteinExistence type="predicted"/>
<organism evidence="1 2">
    <name type="scientific">Spizellomyces punctatus (strain DAOM BR117)</name>
    <dbReference type="NCBI Taxonomy" id="645134"/>
    <lineage>
        <taxon>Eukaryota</taxon>
        <taxon>Fungi</taxon>
        <taxon>Fungi incertae sedis</taxon>
        <taxon>Chytridiomycota</taxon>
        <taxon>Chytridiomycota incertae sedis</taxon>
        <taxon>Chytridiomycetes</taxon>
        <taxon>Spizellomycetales</taxon>
        <taxon>Spizellomycetaceae</taxon>
        <taxon>Spizellomyces</taxon>
    </lineage>
</organism>
<dbReference type="AlphaFoldDB" id="A0A0L0HF81"/>
<name>A0A0L0HF81_SPIPD</name>
<dbReference type="RefSeq" id="XP_016607817.1">
    <property type="nucleotide sequence ID" value="XM_016753380.1"/>
</dbReference>
<dbReference type="InParanoid" id="A0A0L0HF81"/>
<sequence>MSYYFPSVTLTDIPRFPLTNAYKRPSCTTPPPKTSISRNSVRLCLEKNKTVLYSREQVISRVTIRGKNPGNDGNFSYYILSFSDFPGKESGVASLEEGLAVEDMRVVGTEVRGLVTLRVAEWVANDEQTPTLNVEASLNQWSTHISVTASRVGADPSRDVGGSSD</sequence>
<dbReference type="VEuPathDB" id="FungiDB:SPPG_05155"/>